<feature type="region of interest" description="Disordered" evidence="1">
    <location>
        <begin position="152"/>
        <end position="175"/>
    </location>
</feature>
<proteinExistence type="predicted"/>
<gene>
    <name evidence="3" type="primary">LOC104953065</name>
</gene>
<keyword evidence="2" id="KW-1185">Reference proteome</keyword>
<feature type="region of interest" description="Disordered" evidence="1">
    <location>
        <begin position="77"/>
        <end position="128"/>
    </location>
</feature>
<protein>
    <submittedName>
        <fullName evidence="3">Uncharacterized protein C9orf40 homolog</fullName>
    </submittedName>
</protein>
<evidence type="ECO:0000313" key="2">
    <source>
        <dbReference type="Proteomes" id="UP000504611"/>
    </source>
</evidence>
<reference evidence="3" key="1">
    <citation type="submission" date="2025-08" db="UniProtKB">
        <authorList>
            <consortium name="RefSeq"/>
        </authorList>
    </citation>
    <scope>IDENTIFICATION</scope>
    <source>
        <tissue evidence="3">Muscle</tissue>
    </source>
</reference>
<accession>A0A6I9NTR1</accession>
<dbReference type="OrthoDB" id="8960251at2759"/>
<dbReference type="Proteomes" id="UP000504611">
    <property type="component" value="Unplaced"/>
</dbReference>
<sequence>MAKRRADDTIHYEAPSKKCYGSLSSADLQLDSMDPTGGGVSDTKRPHFCEDNEKQEAAAFNRKPTHLCDTMKHAANVSTAQSSGRFREPHSSSALSNSKKRPRGDCASSETVLPKADDKADEDPNTEDCSFNCFQYWRVPLLKLDLSLLEDANENSQSGKDESKVKDSSPYAMET</sequence>
<name>A0A6I9NTR1_9TELE</name>
<evidence type="ECO:0000256" key="1">
    <source>
        <dbReference type="SAM" id="MobiDB-lite"/>
    </source>
</evidence>
<feature type="region of interest" description="Disordered" evidence="1">
    <location>
        <begin position="27"/>
        <end position="47"/>
    </location>
</feature>
<dbReference type="KEGG" id="ncc:104953065"/>
<organism evidence="2 3">
    <name type="scientific">Notothenia coriiceps</name>
    <name type="common">black rockcod</name>
    <dbReference type="NCBI Taxonomy" id="8208"/>
    <lineage>
        <taxon>Eukaryota</taxon>
        <taxon>Metazoa</taxon>
        <taxon>Chordata</taxon>
        <taxon>Craniata</taxon>
        <taxon>Vertebrata</taxon>
        <taxon>Euteleostomi</taxon>
        <taxon>Actinopterygii</taxon>
        <taxon>Neopterygii</taxon>
        <taxon>Teleostei</taxon>
        <taxon>Neoteleostei</taxon>
        <taxon>Acanthomorphata</taxon>
        <taxon>Eupercaria</taxon>
        <taxon>Perciformes</taxon>
        <taxon>Notothenioidei</taxon>
        <taxon>Nototheniidae</taxon>
        <taxon>Notothenia</taxon>
    </lineage>
</organism>
<dbReference type="GeneID" id="104953065"/>
<evidence type="ECO:0000313" key="3">
    <source>
        <dbReference type="RefSeq" id="XP_010778285.1"/>
    </source>
</evidence>
<dbReference type="RefSeq" id="XP_010778285.1">
    <property type="nucleotide sequence ID" value="XM_010779983.1"/>
</dbReference>
<dbReference type="AlphaFoldDB" id="A0A6I9NTR1"/>